<feature type="region of interest" description="Disordered" evidence="1">
    <location>
        <begin position="651"/>
        <end position="771"/>
    </location>
</feature>
<evidence type="ECO:0000313" key="2">
    <source>
        <dbReference type="EMBL" id="PIK38687.1"/>
    </source>
</evidence>
<evidence type="ECO:0000256" key="1">
    <source>
        <dbReference type="SAM" id="MobiDB-lite"/>
    </source>
</evidence>
<feature type="region of interest" description="Disordered" evidence="1">
    <location>
        <begin position="37"/>
        <end position="57"/>
    </location>
</feature>
<protein>
    <submittedName>
        <fullName evidence="2">Uncharacterized protein</fullName>
    </submittedName>
</protein>
<organism evidence="2 3">
    <name type="scientific">Stichopus japonicus</name>
    <name type="common">Sea cucumber</name>
    <dbReference type="NCBI Taxonomy" id="307972"/>
    <lineage>
        <taxon>Eukaryota</taxon>
        <taxon>Metazoa</taxon>
        <taxon>Echinodermata</taxon>
        <taxon>Eleutherozoa</taxon>
        <taxon>Echinozoa</taxon>
        <taxon>Holothuroidea</taxon>
        <taxon>Aspidochirotacea</taxon>
        <taxon>Aspidochirotida</taxon>
        <taxon>Stichopodidae</taxon>
        <taxon>Apostichopus</taxon>
    </lineage>
</organism>
<feature type="region of interest" description="Disordered" evidence="1">
    <location>
        <begin position="530"/>
        <end position="560"/>
    </location>
</feature>
<dbReference type="Proteomes" id="UP000230750">
    <property type="component" value="Unassembled WGS sequence"/>
</dbReference>
<name>A0A2G8JSD8_STIJA</name>
<accession>A0A2G8JSD8</accession>
<proteinExistence type="predicted"/>
<dbReference type="AlphaFoldDB" id="A0A2G8JSD8"/>
<feature type="region of interest" description="Disordered" evidence="1">
    <location>
        <begin position="77"/>
        <end position="100"/>
    </location>
</feature>
<reference evidence="2 3" key="1">
    <citation type="journal article" date="2017" name="PLoS Biol.">
        <title>The sea cucumber genome provides insights into morphological evolution and visceral regeneration.</title>
        <authorList>
            <person name="Zhang X."/>
            <person name="Sun L."/>
            <person name="Yuan J."/>
            <person name="Sun Y."/>
            <person name="Gao Y."/>
            <person name="Zhang L."/>
            <person name="Li S."/>
            <person name="Dai H."/>
            <person name="Hamel J.F."/>
            <person name="Liu C."/>
            <person name="Yu Y."/>
            <person name="Liu S."/>
            <person name="Lin W."/>
            <person name="Guo K."/>
            <person name="Jin S."/>
            <person name="Xu P."/>
            <person name="Storey K.B."/>
            <person name="Huan P."/>
            <person name="Zhang T."/>
            <person name="Zhou Y."/>
            <person name="Zhang J."/>
            <person name="Lin C."/>
            <person name="Li X."/>
            <person name="Xing L."/>
            <person name="Huo D."/>
            <person name="Sun M."/>
            <person name="Wang L."/>
            <person name="Mercier A."/>
            <person name="Li F."/>
            <person name="Yang H."/>
            <person name="Xiang J."/>
        </authorList>
    </citation>
    <scope>NUCLEOTIDE SEQUENCE [LARGE SCALE GENOMIC DNA]</scope>
    <source>
        <strain evidence="2">Shaxun</strain>
        <tissue evidence="2">Muscle</tissue>
    </source>
</reference>
<gene>
    <name evidence="2" type="ORF">BSL78_24470</name>
</gene>
<feature type="region of interest" description="Disordered" evidence="1">
    <location>
        <begin position="182"/>
        <end position="213"/>
    </location>
</feature>
<sequence>MKPALGEIDALDSEGKMLFHFNTPSIKFADDSFSGFSSTPSTSSAAEPLPAGVTPRRNKLKKLNPLNSRRFKRLSLGAIGGSSRNETPLKLPQPRQNNPYHSKYTTHEENVGHRLAHRPNSEVFDTQHLVPRHPECREISHRCPVSQSDKDVSSTMYTPPSYLMKDASARGDEITDLQFDMDKNSVPKQKSRGYSLTEAKPSRDKGYNREEEPNDTLDVRRCYNLEEIETGNSSKVFAPRARSQSCLSAKCAPRLTMCLSSSALEDDAMLLGEDYSPRCTINPRKRETSVADRNALNPQQRETVKGDEMDGEKWNSNKVQYLKESESQKSLSSVLSNVTVNSTRSYFSVEAGEETIVASLENTNDKIQTPAVAEVSSEECEESSSMEVDENVETQSEPILSYNNNYKISSTSLDTFRCIPSENKTAEWILKKTISVDSGRGESIEDLEPQPNKEMNADKDITEGKEPQAVLGQGSNIPKVNPSKLRPLKVDHDDSSMKQFHIMQRRLHLDPSKKECKSVRQKIKMFNSLSEDDLSDSDRDGDGSVRLTKHHSSSDLPVSIYKGGDANGSLFQSPGKPLIESVTVSLSPLVKSMSYDSGLKEIAKHTTEEASMPVIRSNVRRELSSNSSDGDSFEAAMDSAKKALSNFKRFAAESSTPSATRKPLGDKNSWEVNQAKPSPKVLPPNQVDSLFENSPAISSKSPTYKKHIKRLHIEESPNWQRRSPREKFRREDYMHLLKSPRDHRGSPKNPLLENDKKGRRRSRHVRQEWQV</sequence>
<feature type="compositionally biased region" description="Basic and acidic residues" evidence="1">
    <location>
        <begin position="723"/>
        <end position="745"/>
    </location>
</feature>
<evidence type="ECO:0000313" key="3">
    <source>
        <dbReference type="Proteomes" id="UP000230750"/>
    </source>
</evidence>
<dbReference type="EMBL" id="MRZV01001326">
    <property type="protein sequence ID" value="PIK38687.1"/>
    <property type="molecule type" value="Genomic_DNA"/>
</dbReference>
<feature type="compositionally biased region" description="Polar residues" evidence="1">
    <location>
        <begin position="686"/>
        <end position="702"/>
    </location>
</feature>
<feature type="region of interest" description="Disordered" evidence="1">
    <location>
        <begin position="466"/>
        <end position="485"/>
    </location>
</feature>
<comment type="caution">
    <text evidence="2">The sequence shown here is derived from an EMBL/GenBank/DDBJ whole genome shotgun (WGS) entry which is preliminary data.</text>
</comment>
<feature type="compositionally biased region" description="Basic and acidic residues" evidence="1">
    <location>
        <begin position="200"/>
        <end position="213"/>
    </location>
</feature>
<keyword evidence="3" id="KW-1185">Reference proteome</keyword>